<dbReference type="InParanoid" id="A0A3N4LSY3"/>
<dbReference type="AlphaFoldDB" id="A0A3N4LSY3"/>
<evidence type="ECO:0000313" key="2">
    <source>
        <dbReference type="EMBL" id="RPB21105.1"/>
    </source>
</evidence>
<dbReference type="EMBL" id="ML121564">
    <property type="protein sequence ID" value="RPB21105.1"/>
    <property type="molecule type" value="Genomic_DNA"/>
</dbReference>
<feature type="region of interest" description="Disordered" evidence="1">
    <location>
        <begin position="37"/>
        <end position="56"/>
    </location>
</feature>
<dbReference type="Proteomes" id="UP000267821">
    <property type="component" value="Unassembled WGS sequence"/>
</dbReference>
<feature type="non-terminal residue" evidence="2">
    <location>
        <position position="56"/>
    </location>
</feature>
<keyword evidence="3" id="KW-1185">Reference proteome</keyword>
<accession>A0A3N4LSY3</accession>
<feature type="non-terminal residue" evidence="2">
    <location>
        <position position="1"/>
    </location>
</feature>
<gene>
    <name evidence="2" type="ORF">L211DRAFT_743992</name>
</gene>
<name>A0A3N4LSY3_9PEZI</name>
<reference evidence="2 3" key="1">
    <citation type="journal article" date="2018" name="Nat. Ecol. Evol.">
        <title>Pezizomycetes genomes reveal the molecular basis of ectomycorrhizal truffle lifestyle.</title>
        <authorList>
            <person name="Murat C."/>
            <person name="Payen T."/>
            <person name="Noel B."/>
            <person name="Kuo A."/>
            <person name="Morin E."/>
            <person name="Chen J."/>
            <person name="Kohler A."/>
            <person name="Krizsan K."/>
            <person name="Balestrini R."/>
            <person name="Da Silva C."/>
            <person name="Montanini B."/>
            <person name="Hainaut M."/>
            <person name="Levati E."/>
            <person name="Barry K.W."/>
            <person name="Belfiori B."/>
            <person name="Cichocki N."/>
            <person name="Clum A."/>
            <person name="Dockter R.B."/>
            <person name="Fauchery L."/>
            <person name="Guy J."/>
            <person name="Iotti M."/>
            <person name="Le Tacon F."/>
            <person name="Lindquist E.A."/>
            <person name="Lipzen A."/>
            <person name="Malagnac F."/>
            <person name="Mello A."/>
            <person name="Molinier V."/>
            <person name="Miyauchi S."/>
            <person name="Poulain J."/>
            <person name="Riccioni C."/>
            <person name="Rubini A."/>
            <person name="Sitrit Y."/>
            <person name="Splivallo R."/>
            <person name="Traeger S."/>
            <person name="Wang M."/>
            <person name="Zifcakova L."/>
            <person name="Wipf D."/>
            <person name="Zambonelli A."/>
            <person name="Paolocci F."/>
            <person name="Nowrousian M."/>
            <person name="Ottonello S."/>
            <person name="Baldrian P."/>
            <person name="Spatafora J.W."/>
            <person name="Henrissat B."/>
            <person name="Nagy L.G."/>
            <person name="Aury J.M."/>
            <person name="Wincker P."/>
            <person name="Grigoriev I.V."/>
            <person name="Bonfante P."/>
            <person name="Martin F.M."/>
        </authorList>
    </citation>
    <scope>NUCLEOTIDE SEQUENCE [LARGE SCALE GENOMIC DNA]</scope>
    <source>
        <strain evidence="2 3">ATCC MYA-4762</strain>
    </source>
</reference>
<sequence>TKANYAGSAHKNKRKPGLVDKIEGVALKIEGAMTRRPGVKAAGTKKIRGTDGKNSH</sequence>
<protein>
    <submittedName>
        <fullName evidence="2">Uncharacterized protein</fullName>
    </submittedName>
</protein>
<evidence type="ECO:0000256" key="1">
    <source>
        <dbReference type="SAM" id="MobiDB-lite"/>
    </source>
</evidence>
<evidence type="ECO:0000313" key="3">
    <source>
        <dbReference type="Proteomes" id="UP000267821"/>
    </source>
</evidence>
<organism evidence="2 3">
    <name type="scientific">Terfezia boudieri ATCC MYA-4762</name>
    <dbReference type="NCBI Taxonomy" id="1051890"/>
    <lineage>
        <taxon>Eukaryota</taxon>
        <taxon>Fungi</taxon>
        <taxon>Dikarya</taxon>
        <taxon>Ascomycota</taxon>
        <taxon>Pezizomycotina</taxon>
        <taxon>Pezizomycetes</taxon>
        <taxon>Pezizales</taxon>
        <taxon>Pezizaceae</taxon>
        <taxon>Terfezia</taxon>
    </lineage>
</organism>
<proteinExistence type="predicted"/>
<dbReference type="OrthoDB" id="5426707at2759"/>